<comment type="caution">
    <text evidence="3">The sequence shown here is derived from an EMBL/GenBank/DDBJ whole genome shotgun (WGS) entry which is preliminary data.</text>
</comment>
<evidence type="ECO:0000313" key="4">
    <source>
        <dbReference type="Proteomes" id="UP000183940"/>
    </source>
</evidence>
<organism evidence="3 4">
    <name type="scientific">Roseofilum reptotaenium AO1-A</name>
    <dbReference type="NCBI Taxonomy" id="1925591"/>
    <lineage>
        <taxon>Bacteria</taxon>
        <taxon>Bacillati</taxon>
        <taxon>Cyanobacteriota</taxon>
        <taxon>Cyanophyceae</taxon>
        <taxon>Desertifilales</taxon>
        <taxon>Desertifilaceae</taxon>
        <taxon>Roseofilum</taxon>
    </lineage>
</organism>
<dbReference type="EMBL" id="MLAW01000047">
    <property type="protein sequence ID" value="OJJ20711.1"/>
    <property type="molecule type" value="Genomic_DNA"/>
</dbReference>
<feature type="transmembrane region" description="Helical" evidence="1">
    <location>
        <begin position="39"/>
        <end position="59"/>
    </location>
</feature>
<evidence type="ECO:0000259" key="2">
    <source>
        <dbReference type="Pfam" id="PF05729"/>
    </source>
</evidence>
<dbReference type="InterPro" id="IPR007111">
    <property type="entry name" value="NACHT_NTPase"/>
</dbReference>
<dbReference type="AlphaFoldDB" id="A0A1L9QM26"/>
<evidence type="ECO:0000313" key="3">
    <source>
        <dbReference type="EMBL" id="OJJ20711.1"/>
    </source>
</evidence>
<feature type="transmembrane region" description="Helical" evidence="1">
    <location>
        <begin position="103"/>
        <end position="128"/>
    </location>
</feature>
<sequence>MSKNSQITLPFITGAANVGLGVCINEVSEQVLDDWNPPTLLVIGIAVLFGVLPFVANAVSERSEEETRTRWVWVAGLSITGFAVASLWMLNQWTVLPDKVTEFLGYATVGLFVFGVLFPPMALLLLALRKGEPVIQAMGTEAIASADSLQQWRENMRTVMNLEVKQWLDNALHDKKKHDRKNGQHQKNSILLKMEDRREQVGQEAKLEIQTPEPVWPLRLRRLWQPFRGQEQQVLDLQERILDIFHKPEIGGRLLILGKPGAGKTTTLLELARDLLEEAQGHTEGQKQPIPVLFEMFRYPGKITIGQWLVEDLQKRHSIPPAHTEAALQRGDLLPLIDGLDEVGLNRQQDCIAQMNRFLREGVPYASRLSLVVCCRQQQYREGEVMLEALNGAVYLQALSGRGGDARGIERSGLSASAGG</sequence>
<keyword evidence="1" id="KW-1133">Transmembrane helix</keyword>
<feature type="transmembrane region" description="Helical" evidence="1">
    <location>
        <begin position="71"/>
        <end position="91"/>
    </location>
</feature>
<reference evidence="3" key="1">
    <citation type="submission" date="2016-10" db="EMBL/GenBank/DDBJ databases">
        <title>CRISPR-Cas defence system in Roseofilum reptotaenium: evidence of a bacteriophage-cyanobacterium arms race in the coral black band disease.</title>
        <authorList>
            <person name="Buerger P."/>
            <person name="Wood-Charlson E.M."/>
            <person name="Weynberg K.D."/>
            <person name="Willis B."/>
            <person name="Van Oppen M.J."/>
        </authorList>
    </citation>
    <scope>NUCLEOTIDE SEQUENCE [LARGE SCALE GENOMIC DNA]</scope>
    <source>
        <strain evidence="3">AO1-A</strain>
    </source>
</reference>
<accession>A0A1L9QM26</accession>
<dbReference type="Gene3D" id="3.40.50.300">
    <property type="entry name" value="P-loop containing nucleotide triphosphate hydrolases"/>
    <property type="match status" value="1"/>
</dbReference>
<keyword evidence="4" id="KW-1185">Reference proteome</keyword>
<protein>
    <recommendedName>
        <fullName evidence="2">NACHT domain-containing protein</fullName>
    </recommendedName>
</protein>
<keyword evidence="1" id="KW-0472">Membrane</keyword>
<feature type="domain" description="NACHT" evidence="2">
    <location>
        <begin position="254"/>
        <end position="388"/>
    </location>
</feature>
<proteinExistence type="predicted"/>
<dbReference type="Pfam" id="PF05729">
    <property type="entry name" value="NACHT"/>
    <property type="match status" value="1"/>
</dbReference>
<gene>
    <name evidence="3" type="ORF">BI308_20665</name>
</gene>
<name>A0A1L9QM26_9CYAN</name>
<keyword evidence="1" id="KW-0812">Transmembrane</keyword>
<dbReference type="SUPFAM" id="SSF52540">
    <property type="entry name" value="P-loop containing nucleoside triphosphate hydrolases"/>
    <property type="match status" value="1"/>
</dbReference>
<dbReference type="Proteomes" id="UP000183940">
    <property type="component" value="Unassembled WGS sequence"/>
</dbReference>
<dbReference type="InterPro" id="IPR027417">
    <property type="entry name" value="P-loop_NTPase"/>
</dbReference>
<feature type="transmembrane region" description="Helical" evidence="1">
    <location>
        <begin position="7"/>
        <end position="27"/>
    </location>
</feature>
<dbReference type="STRING" id="1925591.BI308_20665"/>
<evidence type="ECO:0000256" key="1">
    <source>
        <dbReference type="SAM" id="Phobius"/>
    </source>
</evidence>